<evidence type="ECO:0000313" key="1">
    <source>
        <dbReference type="EMBL" id="BAK22257.1"/>
    </source>
</evidence>
<proteinExistence type="predicted"/>
<gene>
    <name evidence="1" type="ordered locus">MPTP_1863</name>
</gene>
<accession>F3YCM9</accession>
<dbReference type="KEGG" id="mps:MPTP_1863"/>
<dbReference type="EMBL" id="AP012201">
    <property type="protein sequence ID" value="BAK22257.1"/>
    <property type="molecule type" value="Genomic_DNA"/>
</dbReference>
<name>F3YCM9_MELPT</name>
<keyword evidence="2" id="KW-1185">Reference proteome</keyword>
<keyword evidence="1" id="KW-0614">Plasmid</keyword>
<reference key="2">
    <citation type="submission" date="2011-04" db="EMBL/GenBank/DDBJ databases">
        <title>Whole genome sequence of Melissococcus plutonius ATCC 35311.</title>
        <authorList>
            <person name="Okumura K."/>
            <person name="Arai R."/>
            <person name="Osaki M."/>
            <person name="Okura M."/>
            <person name="Kirikae T."/>
            <person name="Takamatsu D."/>
            <person name="Akiyama T."/>
        </authorList>
    </citation>
    <scope>NUCLEOTIDE SEQUENCE</scope>
    <source>
        <strain>ATCC 35311</strain>
    </source>
</reference>
<evidence type="ECO:0000313" key="2">
    <source>
        <dbReference type="Proteomes" id="UP000008456"/>
    </source>
</evidence>
<geneLocation type="plasmid" evidence="1 2">
    <name>pMP1</name>
</geneLocation>
<dbReference type="Pfam" id="PF18953">
    <property type="entry name" value="SAP_new25"/>
    <property type="match status" value="1"/>
</dbReference>
<dbReference type="HOGENOM" id="CLU_113708_0_0_9"/>
<organism evidence="1 2">
    <name type="scientific">Melissococcus plutonius (strain ATCC 35311 / DSM 29964 / CIP 104052 / LMG 20360 / NCIMB 702443)</name>
    <dbReference type="NCBI Taxonomy" id="940190"/>
    <lineage>
        <taxon>Bacteria</taxon>
        <taxon>Bacillati</taxon>
        <taxon>Bacillota</taxon>
        <taxon>Bacilli</taxon>
        <taxon>Lactobacillales</taxon>
        <taxon>Enterococcaceae</taxon>
        <taxon>Melissococcus</taxon>
    </lineage>
</organism>
<protein>
    <recommendedName>
        <fullName evidence="3">SAP domain-containing protein</fullName>
    </recommendedName>
</protein>
<evidence type="ECO:0008006" key="3">
    <source>
        <dbReference type="Google" id="ProtNLM"/>
    </source>
</evidence>
<dbReference type="Proteomes" id="UP000008456">
    <property type="component" value="Plasmid pMP1"/>
</dbReference>
<sequence>MKQTKFMLEMSIEEFEKHYWYKIELKEICQEYQLPIYGTKYELSEYIIRLLKGESTNKIKPIRKKNRRGLPAYQITPKTKILESSFSLNNQSRQFFCSYYGVEKFSFKKSMGIKMREIEAQQDTNATVQDLIDVYEQKTVDLSKNKEEQTYQWNNFVRDFSNDSLAKDYHSPMKVAAYLWKEVKDSDQEKKYSHDLLITHQKEISRYLKSMKDK</sequence>
<dbReference type="AlphaFoldDB" id="F3YCM9"/>
<reference evidence="1 2" key="1">
    <citation type="journal article" date="2011" name="J. Bacteriol.">
        <title>Complete genome sequence of Melissococcus plutonius ATCC 35311.</title>
        <authorList>
            <person name="Okumura K."/>
            <person name="Arai R."/>
            <person name="Okura M."/>
            <person name="Kirikae T."/>
            <person name="Takamatsu D."/>
            <person name="Osaki M."/>
            <person name="Miyoshi-Akiyama T."/>
        </authorList>
    </citation>
    <scope>NUCLEOTIDE SEQUENCE [LARGE SCALE GENOMIC DNA]</scope>
    <source>
        <strain evidence="2">ATCC 35311 / CIP 104052 / LMG 20360 / NCIMB 702443</strain>
        <plasmid evidence="2">pMP1</plasmid>
    </source>
</reference>